<dbReference type="PANTHER" id="PTHR31435:SF10">
    <property type="entry name" value="BSR4717 PROTEIN"/>
    <property type="match status" value="1"/>
</dbReference>
<protein>
    <recommendedName>
        <fullName evidence="1">N-acetyltransferase domain-containing protein</fullName>
    </recommendedName>
</protein>
<organism evidence="2 3">
    <name type="scientific">Mycolicibacterium canariasense</name>
    <name type="common">Mycobacterium canariasense</name>
    <dbReference type="NCBI Taxonomy" id="228230"/>
    <lineage>
        <taxon>Bacteria</taxon>
        <taxon>Bacillati</taxon>
        <taxon>Actinomycetota</taxon>
        <taxon>Actinomycetes</taxon>
        <taxon>Mycobacteriales</taxon>
        <taxon>Mycobacteriaceae</taxon>
        <taxon>Mycolicibacterium</taxon>
    </lineage>
</organism>
<sequence>MNARVVAAEQLSRFEVYYGDDLAGDDLAGFAEYLDHDGQRIFFHTEVGEQFGGKGLASKLIRQALRETVDAGLRIVPLCPFVDSFVRKHPDDETYAAAVDPVTEAAVELVRKR</sequence>
<dbReference type="Gene3D" id="3.40.630.30">
    <property type="match status" value="1"/>
</dbReference>
<dbReference type="InterPro" id="IPR045057">
    <property type="entry name" value="Gcn5-rel_NAT"/>
</dbReference>
<evidence type="ECO:0000259" key="1">
    <source>
        <dbReference type="PROSITE" id="PS51729"/>
    </source>
</evidence>
<dbReference type="InterPro" id="IPR031165">
    <property type="entry name" value="GNAT_YJDJ"/>
</dbReference>
<keyword evidence="3" id="KW-1185">Reference proteome</keyword>
<proteinExistence type="predicted"/>
<dbReference type="PANTHER" id="PTHR31435">
    <property type="entry name" value="PROTEIN NATD1"/>
    <property type="match status" value="1"/>
</dbReference>
<dbReference type="Proteomes" id="UP000069443">
    <property type="component" value="Unassembled WGS sequence"/>
</dbReference>
<reference evidence="3" key="2">
    <citation type="submission" date="2016-02" db="EMBL/GenBank/DDBJ databases">
        <title>Draft genome sequence of five rapidly growing Mycobacterium species.</title>
        <authorList>
            <person name="Katahira K."/>
            <person name="Gotou Y."/>
            <person name="Iida K."/>
            <person name="Ogura Y."/>
            <person name="Hayashi T."/>
        </authorList>
    </citation>
    <scope>NUCLEOTIDE SEQUENCE [LARGE SCALE GENOMIC DNA]</scope>
    <source>
        <strain evidence="3">JCM15298</strain>
    </source>
</reference>
<dbReference type="EMBL" id="BCSY01000005">
    <property type="protein sequence ID" value="GAS93065.1"/>
    <property type="molecule type" value="Genomic_DNA"/>
</dbReference>
<evidence type="ECO:0000313" key="3">
    <source>
        <dbReference type="Proteomes" id="UP000069443"/>
    </source>
</evidence>
<dbReference type="Pfam" id="PF14542">
    <property type="entry name" value="Acetyltransf_CG"/>
    <property type="match status" value="1"/>
</dbReference>
<dbReference type="PROSITE" id="PS51729">
    <property type="entry name" value="GNAT_YJDJ"/>
    <property type="match status" value="1"/>
</dbReference>
<evidence type="ECO:0000313" key="2">
    <source>
        <dbReference type="EMBL" id="GAS93065.1"/>
    </source>
</evidence>
<comment type="caution">
    <text evidence="2">The sequence shown here is derived from an EMBL/GenBank/DDBJ whole genome shotgun (WGS) entry which is preliminary data.</text>
</comment>
<gene>
    <name evidence="2" type="ORF">RMCC_0032</name>
</gene>
<dbReference type="SUPFAM" id="SSF55729">
    <property type="entry name" value="Acyl-CoA N-acyltransferases (Nat)"/>
    <property type="match status" value="1"/>
</dbReference>
<dbReference type="AlphaFoldDB" id="A0A117I8E3"/>
<reference evidence="3" key="1">
    <citation type="journal article" date="2016" name="Genome Announc.">
        <title>Draft Genome Sequences of Five Rapidly Growing Mycobacterium Species, M. thermoresistibile, M. fortuitum subsp. acetamidolyticum, M. canariasense, M. brisbanense, and M. novocastrense.</title>
        <authorList>
            <person name="Katahira K."/>
            <person name="Ogura Y."/>
            <person name="Gotoh Y."/>
            <person name="Hayashi T."/>
        </authorList>
    </citation>
    <scope>NUCLEOTIDE SEQUENCE [LARGE SCALE GENOMIC DNA]</scope>
    <source>
        <strain evidence="3">JCM15298</strain>
    </source>
</reference>
<feature type="domain" description="N-acetyltransferase" evidence="1">
    <location>
        <begin position="6"/>
        <end position="97"/>
    </location>
</feature>
<accession>A0A117I8E3</accession>
<dbReference type="RefSeq" id="WP_062654482.1">
    <property type="nucleotide sequence ID" value="NZ_BCSY01000005.1"/>
</dbReference>
<dbReference type="InterPro" id="IPR016181">
    <property type="entry name" value="Acyl_CoA_acyltransferase"/>
</dbReference>
<name>A0A117I8E3_MYCCR</name>
<dbReference type="STRING" id="228230.RMCC_0032"/>
<dbReference type="OrthoDB" id="5405911at2"/>